<dbReference type="EMBL" id="CAJPWZ010002024">
    <property type="protein sequence ID" value="CAG2229380.1"/>
    <property type="molecule type" value="Genomic_DNA"/>
</dbReference>
<proteinExistence type="predicted"/>
<evidence type="ECO:0000313" key="2">
    <source>
        <dbReference type="Proteomes" id="UP000683360"/>
    </source>
</evidence>
<organism evidence="1 2">
    <name type="scientific">Mytilus edulis</name>
    <name type="common">Blue mussel</name>
    <dbReference type="NCBI Taxonomy" id="6550"/>
    <lineage>
        <taxon>Eukaryota</taxon>
        <taxon>Metazoa</taxon>
        <taxon>Spiralia</taxon>
        <taxon>Lophotrochozoa</taxon>
        <taxon>Mollusca</taxon>
        <taxon>Bivalvia</taxon>
        <taxon>Autobranchia</taxon>
        <taxon>Pteriomorphia</taxon>
        <taxon>Mytilida</taxon>
        <taxon>Mytiloidea</taxon>
        <taxon>Mytilidae</taxon>
        <taxon>Mytilinae</taxon>
        <taxon>Mytilus</taxon>
    </lineage>
</organism>
<name>A0A8S3TD46_MYTED</name>
<evidence type="ECO:0000313" key="1">
    <source>
        <dbReference type="EMBL" id="CAG2229380.1"/>
    </source>
</evidence>
<dbReference type="OrthoDB" id="5983492at2759"/>
<sequence>MLSVHRPVFFGDRTLLQMAQIEKMFDTSSQITSKRKDNHDYRKKDMCCCFANCQLCVDDVDITLLRILLNKFCNIFFWTCYLDIEHSGNFEQFLKNKRHELFHLWQPKITCCKCNEHKNTYKRPKISEINQHEFERLYTIDGTITAVECTLNDTCTYSARQGISLNDIKGTKLFKTITDCFCSPQKEINSIVETRNNFSHITDITEEEFKKCWSTLRDNIKKIETMTESKLWTEESIDKLEQKLDLKVFIPIEIGN</sequence>
<accession>A0A8S3TD46</accession>
<dbReference type="AlphaFoldDB" id="A0A8S3TD46"/>
<gene>
    <name evidence="1" type="ORF">MEDL_42238</name>
</gene>
<comment type="caution">
    <text evidence="1">The sequence shown here is derived from an EMBL/GenBank/DDBJ whole genome shotgun (WGS) entry which is preliminary data.</text>
</comment>
<keyword evidence="2" id="KW-1185">Reference proteome</keyword>
<evidence type="ECO:0008006" key="3">
    <source>
        <dbReference type="Google" id="ProtNLM"/>
    </source>
</evidence>
<protein>
    <recommendedName>
        <fullName evidence="3">DZIP3-like HEPN domain-containing protein</fullName>
    </recommendedName>
</protein>
<reference evidence="1" key="1">
    <citation type="submission" date="2021-03" db="EMBL/GenBank/DDBJ databases">
        <authorList>
            <person name="Bekaert M."/>
        </authorList>
    </citation>
    <scope>NUCLEOTIDE SEQUENCE</scope>
</reference>
<dbReference type="Proteomes" id="UP000683360">
    <property type="component" value="Unassembled WGS sequence"/>
</dbReference>